<comment type="subcellular location">
    <subcellularLocation>
        <location evidence="1">Cell membrane</location>
        <topology evidence="1">Multi-pass membrane protein</topology>
    </subcellularLocation>
</comment>
<evidence type="ECO:0000313" key="9">
    <source>
        <dbReference type="EMBL" id="SDX10289.1"/>
    </source>
</evidence>
<dbReference type="GeneID" id="94020688"/>
<proteinExistence type="inferred from homology"/>
<comment type="similarity">
    <text evidence="2">Belongs to the binding-protein-dependent transport system permease family. FecCD subfamily.</text>
</comment>
<evidence type="ECO:0000256" key="8">
    <source>
        <dbReference type="SAM" id="Phobius"/>
    </source>
</evidence>
<feature type="transmembrane region" description="Helical" evidence="8">
    <location>
        <begin position="55"/>
        <end position="76"/>
    </location>
</feature>
<evidence type="ECO:0000256" key="5">
    <source>
        <dbReference type="ARBA" id="ARBA00022692"/>
    </source>
</evidence>
<feature type="transmembrane region" description="Helical" evidence="8">
    <location>
        <begin position="223"/>
        <end position="243"/>
    </location>
</feature>
<evidence type="ECO:0000256" key="6">
    <source>
        <dbReference type="ARBA" id="ARBA00022989"/>
    </source>
</evidence>
<evidence type="ECO:0000256" key="1">
    <source>
        <dbReference type="ARBA" id="ARBA00004651"/>
    </source>
</evidence>
<dbReference type="AlphaFoldDB" id="A0A1H2Z0G1"/>
<keyword evidence="7 8" id="KW-0472">Membrane</keyword>
<dbReference type="EMBL" id="FNNB01000004">
    <property type="protein sequence ID" value="SDX10289.1"/>
    <property type="molecule type" value="Genomic_DNA"/>
</dbReference>
<feature type="transmembrane region" description="Helical" evidence="8">
    <location>
        <begin position="570"/>
        <end position="594"/>
    </location>
</feature>
<dbReference type="GO" id="GO:0022857">
    <property type="term" value="F:transmembrane transporter activity"/>
    <property type="evidence" value="ECO:0007669"/>
    <property type="project" value="InterPro"/>
</dbReference>
<name>A0A1H2Z0G1_9RHOB</name>
<organism evidence="9 10">
    <name type="scientific">Sulfitobacter pontiacus</name>
    <dbReference type="NCBI Taxonomy" id="60137"/>
    <lineage>
        <taxon>Bacteria</taxon>
        <taxon>Pseudomonadati</taxon>
        <taxon>Pseudomonadota</taxon>
        <taxon>Alphaproteobacteria</taxon>
        <taxon>Rhodobacterales</taxon>
        <taxon>Roseobacteraceae</taxon>
        <taxon>Sulfitobacter</taxon>
    </lineage>
</organism>
<keyword evidence="4" id="KW-1003">Cell membrane</keyword>
<dbReference type="InterPro" id="IPR000522">
    <property type="entry name" value="ABC_transptr_permease_BtuC"/>
</dbReference>
<protein>
    <submittedName>
        <fullName evidence="9">Iron complex transport system permease protein</fullName>
    </submittedName>
</protein>
<gene>
    <name evidence="9" type="ORF">SAMN04488041_104436</name>
</gene>
<dbReference type="PROSITE" id="PS51257">
    <property type="entry name" value="PROKAR_LIPOPROTEIN"/>
    <property type="match status" value="1"/>
</dbReference>
<evidence type="ECO:0000256" key="4">
    <source>
        <dbReference type="ARBA" id="ARBA00022475"/>
    </source>
</evidence>
<accession>A0A1H2Z0G1</accession>
<feature type="transmembrane region" description="Helical" evidence="8">
    <location>
        <begin position="606"/>
        <end position="626"/>
    </location>
</feature>
<dbReference type="Gene3D" id="1.10.3470.10">
    <property type="entry name" value="ABC transporter involved in vitamin B12 uptake, BtuC"/>
    <property type="match status" value="2"/>
</dbReference>
<feature type="transmembrane region" description="Helical" evidence="8">
    <location>
        <begin position="546"/>
        <end position="564"/>
    </location>
</feature>
<feature type="transmembrane region" description="Helical" evidence="8">
    <location>
        <begin position="422"/>
        <end position="441"/>
    </location>
</feature>
<feature type="transmembrane region" description="Helical" evidence="8">
    <location>
        <begin position="274"/>
        <end position="301"/>
    </location>
</feature>
<keyword evidence="5 8" id="KW-0812">Transmembrane</keyword>
<dbReference type="GO" id="GO:0005886">
    <property type="term" value="C:plasma membrane"/>
    <property type="evidence" value="ECO:0007669"/>
    <property type="project" value="UniProtKB-SubCell"/>
</dbReference>
<feature type="transmembrane region" description="Helical" evidence="8">
    <location>
        <begin position="638"/>
        <end position="656"/>
    </location>
</feature>
<feature type="transmembrane region" description="Helical" evidence="8">
    <location>
        <begin position="478"/>
        <end position="498"/>
    </location>
</feature>
<dbReference type="PANTHER" id="PTHR30472">
    <property type="entry name" value="FERRIC ENTEROBACTIN TRANSPORT SYSTEM PERMEASE PROTEIN"/>
    <property type="match status" value="1"/>
</dbReference>
<dbReference type="STRING" id="60137.SAMN04488041_104436"/>
<feature type="transmembrane region" description="Helical" evidence="8">
    <location>
        <begin position="447"/>
        <end position="469"/>
    </location>
</feature>
<dbReference type="NCBIfam" id="NF007866">
    <property type="entry name" value="PRK10577.1-2"/>
    <property type="match status" value="1"/>
</dbReference>
<dbReference type="Pfam" id="PF01032">
    <property type="entry name" value="FecCD"/>
    <property type="match status" value="2"/>
</dbReference>
<keyword evidence="3" id="KW-0813">Transport</keyword>
<evidence type="ECO:0000256" key="7">
    <source>
        <dbReference type="ARBA" id="ARBA00023136"/>
    </source>
</evidence>
<sequence length="660" mass="65515">MIRPPFLTLPLVAALGAACLWTIAALAALPAAQWVLPGAGLQDLSPEQILFAFGLMPRAVIALLIGALLGLSGALMQAVLRNPLADPTTLGVASGAQLALVCATLLWPNMLALGPGPVAVVGGGLAALIVMALGARRGFAPVTVTIAGMLVGMLASAISTALTLGQGHYLLSLVIWNGGALSQDSWHGVIRLAVVLVLGAAGAALLVRPLVVLSLGGATAKALGAQVGAIRVAALALAVFVSAMVSAEVGLVGFVGLAAPALARRLGARSVAQVLLAAPLAGALLLWLVDSALLALAAFGLPELPTGALTGLIGGPLLIALLPRLRNIVPPEAERNDTLPPRAPHPWRRVALLACAAVAFAVLSLFGTRGPEGWGVISGAIAASFVPLRATAILAAAAAGALLALSGAALQRVTANPMAAPEVLGVTGGAALGYAATLFLLPAPSPLTLALGSSGGAAATLIILSAYAARSDMAPARLLLAGLAIGAFASALLAAIMASGDPRAWSLLGWLAGSATRVTVAGAMALAAMAVAALGAALLLSRWFDILPLGSGVAQGLGVPLGTVRLGVVLAVGLATGAASVLVGPVSFVGLMAPHIARSLGLLRPAPFLAASWCLGALLMSLAAFGARTASYPYDLPLGLFATLIGTPWLFIALLGRRHA</sequence>
<feature type="transmembrane region" description="Helical" evidence="8">
    <location>
        <begin position="307"/>
        <end position="325"/>
    </location>
</feature>
<dbReference type="CDD" id="cd06550">
    <property type="entry name" value="TM_ABC_iron-siderophores_like"/>
    <property type="match status" value="2"/>
</dbReference>
<feature type="transmembrane region" description="Helical" evidence="8">
    <location>
        <begin position="346"/>
        <end position="366"/>
    </location>
</feature>
<dbReference type="SUPFAM" id="SSF81345">
    <property type="entry name" value="ABC transporter involved in vitamin B12 uptake, BtuC"/>
    <property type="match status" value="2"/>
</dbReference>
<reference evidence="10" key="1">
    <citation type="submission" date="2016-10" db="EMBL/GenBank/DDBJ databases">
        <authorList>
            <person name="Varghese N."/>
            <person name="Submissions S."/>
        </authorList>
    </citation>
    <scope>NUCLEOTIDE SEQUENCE [LARGE SCALE GENOMIC DNA]</scope>
    <source>
        <strain evidence="10">DSM 10014</strain>
    </source>
</reference>
<dbReference type="PANTHER" id="PTHR30472:SF37">
    <property type="entry name" value="FE(3+) DICITRATE TRANSPORT SYSTEM PERMEASE PROTEIN FECD-RELATED"/>
    <property type="match status" value="1"/>
</dbReference>
<feature type="transmembrane region" description="Helical" evidence="8">
    <location>
        <begin position="146"/>
        <end position="169"/>
    </location>
</feature>
<feature type="transmembrane region" description="Helical" evidence="8">
    <location>
        <begin position="518"/>
        <end position="539"/>
    </location>
</feature>
<dbReference type="RefSeq" id="WP_074636193.1">
    <property type="nucleotide sequence ID" value="NZ_CP160849.1"/>
</dbReference>
<evidence type="ECO:0000256" key="3">
    <source>
        <dbReference type="ARBA" id="ARBA00022448"/>
    </source>
</evidence>
<feature type="transmembrane region" description="Helical" evidence="8">
    <location>
        <begin position="386"/>
        <end position="410"/>
    </location>
</feature>
<evidence type="ECO:0000256" key="2">
    <source>
        <dbReference type="ARBA" id="ARBA00007935"/>
    </source>
</evidence>
<evidence type="ECO:0000313" key="10">
    <source>
        <dbReference type="Proteomes" id="UP000183076"/>
    </source>
</evidence>
<dbReference type="GO" id="GO:0033214">
    <property type="term" value="P:siderophore-iron import into cell"/>
    <property type="evidence" value="ECO:0007669"/>
    <property type="project" value="TreeGrafter"/>
</dbReference>
<keyword evidence="6 8" id="KW-1133">Transmembrane helix</keyword>
<dbReference type="InterPro" id="IPR037294">
    <property type="entry name" value="ABC_BtuC-like"/>
</dbReference>
<feature type="transmembrane region" description="Helical" evidence="8">
    <location>
        <begin position="113"/>
        <end position="134"/>
    </location>
</feature>
<dbReference type="Proteomes" id="UP000183076">
    <property type="component" value="Unassembled WGS sequence"/>
</dbReference>
<feature type="transmembrane region" description="Helical" evidence="8">
    <location>
        <begin position="189"/>
        <end position="211"/>
    </location>
</feature>